<feature type="region of interest" description="Disordered" evidence="1">
    <location>
        <begin position="152"/>
        <end position="173"/>
    </location>
</feature>
<sequence>TKSAPNMELMKTGQFCAGLFSADQRWTRAKVIDIKDSEPKIELLFVDYGDVERVLSKDIRWLSEKTAAAPAQCIKCSLHGIQPLETELQWGSASAEAFAKIIKDVPLIAVTRTHYDDTCDVDLCLVSDPAISISDKLIQQGVVRSLFPVESGLAESKEEEEEGSEEEAYYSCS</sequence>
<feature type="non-terminal residue" evidence="3">
    <location>
        <position position="173"/>
    </location>
</feature>
<dbReference type="FunFam" id="2.30.30.140:FF:000018">
    <property type="entry name" value="Serine/threonine-protein kinase 31"/>
    <property type="match status" value="1"/>
</dbReference>
<dbReference type="Gene3D" id="2.30.30.140">
    <property type="match status" value="1"/>
</dbReference>
<evidence type="ECO:0000256" key="1">
    <source>
        <dbReference type="SAM" id="MobiDB-lite"/>
    </source>
</evidence>
<keyword evidence="4" id="KW-1185">Reference proteome</keyword>
<dbReference type="PANTHER" id="PTHR22948:SF76">
    <property type="entry name" value="FI20010P1-RELATED"/>
    <property type="match status" value="1"/>
</dbReference>
<dbReference type="Gene3D" id="2.40.50.90">
    <property type="match status" value="1"/>
</dbReference>
<dbReference type="SUPFAM" id="SSF63748">
    <property type="entry name" value="Tudor/PWWP/MBT"/>
    <property type="match status" value="1"/>
</dbReference>
<protein>
    <recommendedName>
        <fullName evidence="2">Tudor domain-containing protein</fullName>
    </recommendedName>
</protein>
<organism evidence="3 4">
    <name type="scientific">Sinanodonta woodiana</name>
    <name type="common">Chinese pond mussel</name>
    <name type="synonym">Anodonta woodiana</name>
    <dbReference type="NCBI Taxonomy" id="1069815"/>
    <lineage>
        <taxon>Eukaryota</taxon>
        <taxon>Metazoa</taxon>
        <taxon>Spiralia</taxon>
        <taxon>Lophotrochozoa</taxon>
        <taxon>Mollusca</taxon>
        <taxon>Bivalvia</taxon>
        <taxon>Autobranchia</taxon>
        <taxon>Heteroconchia</taxon>
        <taxon>Palaeoheterodonta</taxon>
        <taxon>Unionida</taxon>
        <taxon>Unionoidea</taxon>
        <taxon>Unionidae</taxon>
        <taxon>Unioninae</taxon>
        <taxon>Sinanodonta</taxon>
    </lineage>
</organism>
<dbReference type="InterPro" id="IPR050621">
    <property type="entry name" value="Tudor_domain_containing"/>
</dbReference>
<dbReference type="PROSITE" id="PS50304">
    <property type="entry name" value="TUDOR"/>
    <property type="match status" value="1"/>
</dbReference>
<evidence type="ECO:0000313" key="4">
    <source>
        <dbReference type="Proteomes" id="UP001634394"/>
    </source>
</evidence>
<dbReference type="InterPro" id="IPR035437">
    <property type="entry name" value="SNase_OB-fold_sf"/>
</dbReference>
<dbReference type="CDD" id="cd20379">
    <property type="entry name" value="Tudor_dTUD-like"/>
    <property type="match status" value="1"/>
</dbReference>
<dbReference type="Proteomes" id="UP001634394">
    <property type="component" value="Unassembled WGS sequence"/>
</dbReference>
<feature type="non-terminal residue" evidence="3">
    <location>
        <position position="1"/>
    </location>
</feature>
<dbReference type="SMART" id="SM00333">
    <property type="entry name" value="TUDOR"/>
    <property type="match status" value="1"/>
</dbReference>
<dbReference type="EMBL" id="JBJQND010000001">
    <property type="protein sequence ID" value="KAL3890865.1"/>
    <property type="molecule type" value="Genomic_DNA"/>
</dbReference>
<name>A0ABD3XZ90_SINWO</name>
<dbReference type="InterPro" id="IPR002999">
    <property type="entry name" value="Tudor"/>
</dbReference>
<accession>A0ABD3XZ90</accession>
<evidence type="ECO:0000313" key="3">
    <source>
        <dbReference type="EMBL" id="KAL3890865.1"/>
    </source>
</evidence>
<proteinExistence type="predicted"/>
<dbReference type="PANTHER" id="PTHR22948">
    <property type="entry name" value="TUDOR DOMAIN CONTAINING PROTEIN"/>
    <property type="match status" value="1"/>
</dbReference>
<dbReference type="Pfam" id="PF00567">
    <property type="entry name" value="TUDOR"/>
    <property type="match status" value="1"/>
</dbReference>
<evidence type="ECO:0000259" key="2">
    <source>
        <dbReference type="PROSITE" id="PS50304"/>
    </source>
</evidence>
<gene>
    <name evidence="3" type="ORF">ACJMK2_003140</name>
</gene>
<comment type="caution">
    <text evidence="3">The sequence shown here is derived from an EMBL/GenBank/DDBJ whole genome shotgun (WGS) entry which is preliminary data.</text>
</comment>
<feature type="compositionally biased region" description="Acidic residues" evidence="1">
    <location>
        <begin position="157"/>
        <end position="173"/>
    </location>
</feature>
<dbReference type="AlphaFoldDB" id="A0ABD3XZ90"/>
<reference evidence="3 4" key="1">
    <citation type="submission" date="2024-11" db="EMBL/GenBank/DDBJ databases">
        <title>Chromosome-level genome assembly of the freshwater bivalve Anodonta woodiana.</title>
        <authorList>
            <person name="Chen X."/>
        </authorList>
    </citation>
    <scope>NUCLEOTIDE SEQUENCE [LARGE SCALE GENOMIC DNA]</scope>
    <source>
        <strain evidence="3">MN2024</strain>
        <tissue evidence="3">Gills</tissue>
    </source>
</reference>
<feature type="domain" description="Tudor" evidence="2">
    <location>
        <begin position="9"/>
        <end position="69"/>
    </location>
</feature>